<dbReference type="InterPro" id="IPR016712">
    <property type="entry name" value="Rbsml_bS1m-like"/>
</dbReference>
<dbReference type="PANTHER" id="PTHR28058:SF1">
    <property type="entry name" value="SMALL RIBOSOMAL SUBUNIT PROTEIN BS1M"/>
    <property type="match status" value="1"/>
</dbReference>
<name>A0A9W8ATR3_9FUNG</name>
<reference evidence="2" key="1">
    <citation type="submission" date="2022-07" db="EMBL/GenBank/DDBJ databases">
        <title>Phylogenomic reconstructions and comparative analyses of Kickxellomycotina fungi.</title>
        <authorList>
            <person name="Reynolds N.K."/>
            <person name="Stajich J.E."/>
            <person name="Barry K."/>
            <person name="Grigoriev I.V."/>
            <person name="Crous P."/>
            <person name="Smith M.E."/>
        </authorList>
    </citation>
    <scope>NUCLEOTIDE SEQUENCE</scope>
    <source>
        <strain evidence="2">RSA 1196</strain>
    </source>
</reference>
<evidence type="ECO:0000313" key="3">
    <source>
        <dbReference type="Proteomes" id="UP001150925"/>
    </source>
</evidence>
<dbReference type="PANTHER" id="PTHR28058">
    <property type="entry name" value="37S RIBOSOMAL PROTEIN MRP51, MITOCHONDRIAL"/>
    <property type="match status" value="1"/>
</dbReference>
<evidence type="ECO:0000313" key="2">
    <source>
        <dbReference type="EMBL" id="KAJ1969181.1"/>
    </source>
</evidence>
<comment type="caution">
    <text evidence="2">The sequence shown here is derived from an EMBL/GenBank/DDBJ whole genome shotgun (WGS) entry which is preliminary data.</text>
</comment>
<accession>A0A9W8ATR3</accession>
<feature type="compositionally biased region" description="Polar residues" evidence="1">
    <location>
        <begin position="256"/>
        <end position="283"/>
    </location>
</feature>
<feature type="region of interest" description="Disordered" evidence="1">
    <location>
        <begin position="256"/>
        <end position="284"/>
    </location>
</feature>
<dbReference type="EMBL" id="JANBPY010000086">
    <property type="protein sequence ID" value="KAJ1969181.1"/>
    <property type="molecule type" value="Genomic_DNA"/>
</dbReference>
<protein>
    <submittedName>
        <fullName evidence="2">Uncharacterized protein</fullName>
    </submittedName>
</protein>
<proteinExistence type="predicted"/>
<organism evidence="2 3">
    <name type="scientific">Dispira parvispora</name>
    <dbReference type="NCBI Taxonomy" id="1520584"/>
    <lineage>
        <taxon>Eukaryota</taxon>
        <taxon>Fungi</taxon>
        <taxon>Fungi incertae sedis</taxon>
        <taxon>Zoopagomycota</taxon>
        <taxon>Kickxellomycotina</taxon>
        <taxon>Dimargaritomycetes</taxon>
        <taxon>Dimargaritales</taxon>
        <taxon>Dimargaritaceae</taxon>
        <taxon>Dispira</taxon>
    </lineage>
</organism>
<dbReference type="OrthoDB" id="2735536at2759"/>
<feature type="region of interest" description="Disordered" evidence="1">
    <location>
        <begin position="296"/>
        <end position="345"/>
    </location>
</feature>
<dbReference type="Pfam" id="PF11709">
    <property type="entry name" value="Mit_ribos_Mrp51"/>
    <property type="match status" value="1"/>
</dbReference>
<keyword evidence="3" id="KW-1185">Reference proteome</keyword>
<dbReference type="AlphaFoldDB" id="A0A9W8ATR3"/>
<sequence length="345" mass="38962">MESAFGKLFRTSRLASYDPHIRQVYTAYGPESRAAGSWGLKRDMPLGLRTKLVHIQALDTKEQQTDFSSAQSEVLHWRRWRQMFPGSRRPEVPRAIPIAQYTNMDRKQWKQFLRYATSRKKEWNEALAKRTNDSLQLHEFLNASHLPNKTNEHVQHGSGYYHYNATFGESAVQGRILNFTPAGLAVGVGGFVGTLMTTYGGHKGLVSREVTTLYVRRALLENPSTPQIDLAYNANLLMREKQTRNTLHGMFNHSLTRLRSNMAPRSQTGRGAPQTNGSPSSEQLTDRVLDRMRPSYSKASAAGSRLDDLRQTINSKGYPQPNAYSRPRAANTAQTPFGVPSKPRK</sequence>
<gene>
    <name evidence="2" type="ORF">IWQ62_000793</name>
</gene>
<evidence type="ECO:0000256" key="1">
    <source>
        <dbReference type="SAM" id="MobiDB-lite"/>
    </source>
</evidence>
<dbReference type="Proteomes" id="UP001150925">
    <property type="component" value="Unassembled WGS sequence"/>
</dbReference>